<evidence type="ECO:0000256" key="5">
    <source>
        <dbReference type="ARBA" id="ARBA00022448"/>
    </source>
</evidence>
<comment type="similarity">
    <text evidence="2">Belongs to the complex I subunit 6 family.</text>
</comment>
<evidence type="ECO:0000256" key="1">
    <source>
        <dbReference type="ARBA" id="ARBA00004225"/>
    </source>
</evidence>
<evidence type="ECO:0000256" key="4">
    <source>
        <dbReference type="ARBA" id="ARBA00021095"/>
    </source>
</evidence>
<evidence type="ECO:0000256" key="16">
    <source>
        <dbReference type="SAM" id="Phobius"/>
    </source>
</evidence>
<keyword evidence="12 17" id="KW-0496">Mitochondrion</keyword>
<keyword evidence="11" id="KW-0520">NAD</keyword>
<keyword evidence="7 16" id="KW-0812">Transmembrane</keyword>
<dbReference type="EMBL" id="KY039136">
    <property type="protein sequence ID" value="ATF28653.1"/>
    <property type="molecule type" value="Genomic_DNA"/>
</dbReference>
<feature type="transmembrane region" description="Helical" evidence="16">
    <location>
        <begin position="45"/>
        <end position="66"/>
    </location>
</feature>
<evidence type="ECO:0000256" key="3">
    <source>
        <dbReference type="ARBA" id="ARBA00012944"/>
    </source>
</evidence>
<dbReference type="InterPro" id="IPR050269">
    <property type="entry name" value="ComplexI_Subunit6"/>
</dbReference>
<evidence type="ECO:0000256" key="13">
    <source>
        <dbReference type="ARBA" id="ARBA00023136"/>
    </source>
</evidence>
<organism evidence="17">
    <name type="scientific">Pomponia linearis</name>
    <dbReference type="NCBI Taxonomy" id="1195093"/>
    <lineage>
        <taxon>Eukaryota</taxon>
        <taxon>Metazoa</taxon>
        <taxon>Ecdysozoa</taxon>
        <taxon>Arthropoda</taxon>
        <taxon>Hexapoda</taxon>
        <taxon>Insecta</taxon>
        <taxon>Pterygota</taxon>
        <taxon>Neoptera</taxon>
        <taxon>Paraneoptera</taxon>
        <taxon>Hemiptera</taxon>
        <taxon>Auchenorrhyncha</taxon>
        <taxon>Cicadoidea</taxon>
        <taxon>Cicadidae</taxon>
        <taxon>Cicadinae</taxon>
        <taxon>Pomponiini</taxon>
        <taxon>Pomponia</taxon>
    </lineage>
</organism>
<evidence type="ECO:0000256" key="15">
    <source>
        <dbReference type="ARBA" id="ARBA00049551"/>
    </source>
</evidence>
<dbReference type="PANTHER" id="PTHR11435">
    <property type="entry name" value="NADH UBIQUINONE OXIDOREDUCTASE SUBUNIT ND6"/>
    <property type="match status" value="1"/>
</dbReference>
<evidence type="ECO:0000256" key="7">
    <source>
        <dbReference type="ARBA" id="ARBA00022692"/>
    </source>
</evidence>
<accession>A0A343KGP8</accession>
<keyword evidence="8" id="KW-1278">Translocase</keyword>
<evidence type="ECO:0000256" key="12">
    <source>
        <dbReference type="ARBA" id="ARBA00023128"/>
    </source>
</evidence>
<proteinExistence type="inferred from homology"/>
<keyword evidence="6" id="KW-0679">Respiratory chain</keyword>
<evidence type="ECO:0000256" key="8">
    <source>
        <dbReference type="ARBA" id="ARBA00022967"/>
    </source>
</evidence>
<comment type="subcellular location">
    <subcellularLocation>
        <location evidence="1">Mitochondrion membrane</location>
        <topology evidence="1">Multi-pass membrane protein</topology>
    </subcellularLocation>
</comment>
<evidence type="ECO:0000256" key="10">
    <source>
        <dbReference type="ARBA" id="ARBA00022989"/>
    </source>
</evidence>
<feature type="transmembrane region" description="Helical" evidence="16">
    <location>
        <begin position="125"/>
        <end position="151"/>
    </location>
</feature>
<evidence type="ECO:0000256" key="11">
    <source>
        <dbReference type="ARBA" id="ARBA00023027"/>
    </source>
</evidence>
<evidence type="ECO:0000313" key="17">
    <source>
        <dbReference type="EMBL" id="ATF28653.1"/>
    </source>
</evidence>
<keyword evidence="5" id="KW-0813">Transport</keyword>
<keyword evidence="9" id="KW-0249">Electron transport</keyword>
<evidence type="ECO:0000256" key="14">
    <source>
        <dbReference type="ARBA" id="ARBA00031019"/>
    </source>
</evidence>
<dbReference type="AlphaFoldDB" id="A0A343KGP8"/>
<dbReference type="PANTHER" id="PTHR11435:SF1">
    <property type="entry name" value="NADH-UBIQUINONE OXIDOREDUCTASE CHAIN 6"/>
    <property type="match status" value="1"/>
</dbReference>
<feature type="transmembrane region" description="Helical" evidence="16">
    <location>
        <begin position="78"/>
        <end position="98"/>
    </location>
</feature>
<gene>
    <name evidence="17" type="primary">nad6</name>
</gene>
<dbReference type="GO" id="GO:0031966">
    <property type="term" value="C:mitochondrial membrane"/>
    <property type="evidence" value="ECO:0007669"/>
    <property type="project" value="UniProtKB-SubCell"/>
</dbReference>
<reference evidence="17" key="1">
    <citation type="journal article" date="2017" name="Sci. Rep.">
        <title>Deep-level phylogeny of Cicadomorpha inferred from mitochondrial genomes sequenced by NGS.</title>
        <authorList>
            <person name="Song N."/>
            <person name="Cai W."/>
            <person name="Li H."/>
        </authorList>
    </citation>
    <scope>NUCLEOTIDE SEQUENCE</scope>
</reference>
<dbReference type="GO" id="GO:0008137">
    <property type="term" value="F:NADH dehydrogenase (ubiquinone) activity"/>
    <property type="evidence" value="ECO:0007669"/>
    <property type="project" value="UniProtKB-EC"/>
</dbReference>
<dbReference type="EC" id="7.1.1.2" evidence="3"/>
<evidence type="ECO:0000256" key="2">
    <source>
        <dbReference type="ARBA" id="ARBA00005698"/>
    </source>
</evidence>
<evidence type="ECO:0000256" key="9">
    <source>
        <dbReference type="ARBA" id="ARBA00022982"/>
    </source>
</evidence>
<geneLocation type="mitochondrion" evidence="17"/>
<name>A0A343KGP8_9HEMI</name>
<evidence type="ECO:0000256" key="6">
    <source>
        <dbReference type="ARBA" id="ARBA00022660"/>
    </source>
</evidence>
<keyword evidence="10 16" id="KW-1133">Transmembrane helix</keyword>
<protein>
    <recommendedName>
        <fullName evidence="4">NADH-ubiquinone oxidoreductase chain 6</fullName>
        <ecNumber evidence="3">7.1.1.2</ecNumber>
    </recommendedName>
    <alternativeName>
        <fullName evidence="14">NADH dehydrogenase subunit 6</fullName>
    </alternativeName>
</protein>
<comment type="catalytic activity">
    <reaction evidence="15">
        <text>a ubiquinone + NADH + 5 H(+)(in) = a ubiquinol + NAD(+) + 4 H(+)(out)</text>
        <dbReference type="Rhea" id="RHEA:29091"/>
        <dbReference type="Rhea" id="RHEA-COMP:9565"/>
        <dbReference type="Rhea" id="RHEA-COMP:9566"/>
        <dbReference type="ChEBI" id="CHEBI:15378"/>
        <dbReference type="ChEBI" id="CHEBI:16389"/>
        <dbReference type="ChEBI" id="CHEBI:17976"/>
        <dbReference type="ChEBI" id="CHEBI:57540"/>
        <dbReference type="ChEBI" id="CHEBI:57945"/>
        <dbReference type="EC" id="7.1.1.2"/>
    </reaction>
</comment>
<sequence>MKILMFIMILLSINFMFMKHPLSMGSMLLLQTIFSSLTCSLNLSSHFMSYILFLIFIGGMLVLFMYMSSIASNEKFMFSMKLLLMNSIMTLLLMMVNFENFNSKMFNTLINSNIEHYNNMLNKLYIMPSGIVTLMIIIYLLLTLIIVSNMIKMKNMPLRSN</sequence>
<keyword evidence="13 16" id="KW-0472">Membrane</keyword>